<evidence type="ECO:0000256" key="3">
    <source>
        <dbReference type="ARBA" id="ARBA00023125"/>
    </source>
</evidence>
<dbReference type="CDD" id="cd05466">
    <property type="entry name" value="PBP2_LTTR_substrate"/>
    <property type="match status" value="1"/>
</dbReference>
<dbReference type="InterPro" id="IPR005119">
    <property type="entry name" value="LysR_subst-bd"/>
</dbReference>
<dbReference type="AlphaFoldDB" id="A0A2K8MRW9"/>
<comment type="similarity">
    <text evidence="1">Belongs to the LysR transcriptional regulatory family.</text>
</comment>
<dbReference type="GO" id="GO:0003700">
    <property type="term" value="F:DNA-binding transcription factor activity"/>
    <property type="evidence" value="ECO:0007669"/>
    <property type="project" value="InterPro"/>
</dbReference>
<dbReference type="OrthoDB" id="9786526at2"/>
<dbReference type="KEGG" id="sphc:CVN68_20125"/>
<keyword evidence="4" id="KW-0804">Transcription</keyword>
<dbReference type="GO" id="GO:0000976">
    <property type="term" value="F:transcription cis-regulatory region binding"/>
    <property type="evidence" value="ECO:0007669"/>
    <property type="project" value="TreeGrafter"/>
</dbReference>
<evidence type="ECO:0000313" key="7">
    <source>
        <dbReference type="Proteomes" id="UP000229081"/>
    </source>
</evidence>
<evidence type="ECO:0000256" key="4">
    <source>
        <dbReference type="ARBA" id="ARBA00023163"/>
    </source>
</evidence>
<gene>
    <name evidence="6" type="ORF">CVN68_20125</name>
</gene>
<dbReference type="Pfam" id="PF03466">
    <property type="entry name" value="LysR_substrate"/>
    <property type="match status" value="1"/>
</dbReference>
<dbReference type="Gene3D" id="1.10.10.10">
    <property type="entry name" value="Winged helix-like DNA-binding domain superfamily/Winged helix DNA-binding domain"/>
    <property type="match status" value="1"/>
</dbReference>
<dbReference type="InterPro" id="IPR000847">
    <property type="entry name" value="LysR_HTH_N"/>
</dbReference>
<dbReference type="InterPro" id="IPR036388">
    <property type="entry name" value="WH-like_DNA-bd_sf"/>
</dbReference>
<dbReference type="EMBL" id="CP024923">
    <property type="protein sequence ID" value="ATY34779.1"/>
    <property type="molecule type" value="Genomic_DNA"/>
</dbReference>
<proteinExistence type="inferred from homology"/>
<dbReference type="PANTHER" id="PTHR30126:SF2">
    <property type="entry name" value="HTH-TYPE TRANSCRIPTIONAL REGULATOR YJIE"/>
    <property type="match status" value="1"/>
</dbReference>
<dbReference type="SUPFAM" id="SSF46785">
    <property type="entry name" value="Winged helix' DNA-binding domain"/>
    <property type="match status" value="1"/>
</dbReference>
<dbReference type="PANTHER" id="PTHR30126">
    <property type="entry name" value="HTH-TYPE TRANSCRIPTIONAL REGULATOR"/>
    <property type="match status" value="1"/>
</dbReference>
<keyword evidence="2" id="KW-0805">Transcription regulation</keyword>
<sequence length="297" mass="33034">MDLKHLEDFVSLCDTRSFSRSAIARNVTQSAFSRRIQALELWLGVALIDRSTYPTSLTHEGRLFRETADEVLNMLQDARSDMQARRGLSRRTISFAALHTLALSVFPEWLKDIERTLGPLKTDVLADNSHNCIQSLVEGKSDFLLTFHHDAVPLSIDPERFPFIVLGEDRLLAASRCENGRPMFALDGEASLLAYGADSFLGRMSAYAARIANVQLMTSHVNDNAVAEILKAMVVAGHGIAWLPESLIRRDLASGLLCDLGADVRMQIRMYRSAERTRHSVNQFWEAACALPAMGVS</sequence>
<organism evidence="6 7">
    <name type="scientific">Sphingomonas psychrotolerans</name>
    <dbReference type="NCBI Taxonomy" id="1327635"/>
    <lineage>
        <taxon>Bacteria</taxon>
        <taxon>Pseudomonadati</taxon>
        <taxon>Pseudomonadota</taxon>
        <taxon>Alphaproteobacteria</taxon>
        <taxon>Sphingomonadales</taxon>
        <taxon>Sphingomonadaceae</taxon>
        <taxon>Sphingomonas</taxon>
    </lineage>
</organism>
<reference evidence="6 7" key="1">
    <citation type="submission" date="2017-11" db="EMBL/GenBank/DDBJ databases">
        <title>Complete genome sequence of Sphingomonas sp. Strain Cra20, a psychrotolerant potential plant growth promoting rhizobacteria.</title>
        <authorList>
            <person name="Luo Y."/>
        </authorList>
    </citation>
    <scope>NUCLEOTIDE SEQUENCE [LARGE SCALE GENOMIC DNA]</scope>
    <source>
        <strain evidence="6 7">Cra20</strain>
    </source>
</reference>
<evidence type="ECO:0000256" key="2">
    <source>
        <dbReference type="ARBA" id="ARBA00023015"/>
    </source>
</evidence>
<dbReference type="PROSITE" id="PS50931">
    <property type="entry name" value="HTH_LYSR"/>
    <property type="match status" value="1"/>
</dbReference>
<evidence type="ECO:0000313" key="6">
    <source>
        <dbReference type="EMBL" id="ATY34779.1"/>
    </source>
</evidence>
<dbReference type="SUPFAM" id="SSF53850">
    <property type="entry name" value="Periplasmic binding protein-like II"/>
    <property type="match status" value="1"/>
</dbReference>
<dbReference type="Gene3D" id="3.40.190.10">
    <property type="entry name" value="Periplasmic binding protein-like II"/>
    <property type="match status" value="2"/>
</dbReference>
<evidence type="ECO:0000259" key="5">
    <source>
        <dbReference type="PROSITE" id="PS50931"/>
    </source>
</evidence>
<keyword evidence="3" id="KW-0238">DNA-binding</keyword>
<keyword evidence="7" id="KW-1185">Reference proteome</keyword>
<accession>A0A2K8MRW9</accession>
<evidence type="ECO:0000256" key="1">
    <source>
        <dbReference type="ARBA" id="ARBA00009437"/>
    </source>
</evidence>
<protein>
    <submittedName>
        <fullName evidence="6">LysR family transcriptional regulator</fullName>
    </submittedName>
</protein>
<feature type="domain" description="HTH lysR-type" evidence="5">
    <location>
        <begin position="1"/>
        <end position="58"/>
    </location>
</feature>
<name>A0A2K8MRW9_9SPHN</name>
<dbReference type="RefSeq" id="WP_100284566.1">
    <property type="nucleotide sequence ID" value="NZ_CP024923.1"/>
</dbReference>
<dbReference type="Proteomes" id="UP000229081">
    <property type="component" value="Chromosome"/>
</dbReference>
<dbReference type="InterPro" id="IPR036390">
    <property type="entry name" value="WH_DNA-bd_sf"/>
</dbReference>
<dbReference type="Pfam" id="PF00126">
    <property type="entry name" value="HTH_1"/>
    <property type="match status" value="1"/>
</dbReference>